<sequence>MRYNRNDQLDPTDIHIERYISADFARVEMEKMWYRVWQMACVEGDIPEVGDHVVYEIGDRSYIVIRTETGIRAFVNACLHRARLIRERGGNVPELRCTFHGFTWNLDGTMKTLPCAWDFPHVDPTELTLPEAEVDTWRGFVFINPDPDAGSLSDFLGNFVDQWIWPIETRYKAVHVAKKLPLNWKAAQEAFMETYHVIATHPQILTWTGDSNSQYDATSDQPHWNRMINVQGVPSPHVADFVDEQDVLESFYAARTFYSADTGRDLQSDGDLPEIPEGSTARAILAEEMRKQLTKVSGRDYSQYSDSELLDTVQHTVFPNFHPWGGFKSNIVYRWRPNGFDPDSCIFETLIMADPPQGQPAPPSAPVRWVADDEQFTDVAELGLLGPVFDQDIDNMLWVQRGMKATLKKGLTLAQYQESRIRQMHQTLSTYIEE</sequence>
<proteinExistence type="predicted"/>
<evidence type="ECO:0000256" key="4">
    <source>
        <dbReference type="ARBA" id="ARBA00023002"/>
    </source>
</evidence>
<evidence type="ECO:0000256" key="1">
    <source>
        <dbReference type="ARBA" id="ARBA00001962"/>
    </source>
</evidence>
<dbReference type="Gene3D" id="3.90.380.10">
    <property type="entry name" value="Naphthalene 1,2-dioxygenase Alpha Subunit, Chain A, domain 1"/>
    <property type="match status" value="1"/>
</dbReference>
<dbReference type="GO" id="GO:0051213">
    <property type="term" value="F:dioxygenase activity"/>
    <property type="evidence" value="ECO:0007669"/>
    <property type="project" value="UniProtKB-KW"/>
</dbReference>
<dbReference type="Pfam" id="PF00848">
    <property type="entry name" value="Ring_hydroxyl_A"/>
    <property type="match status" value="1"/>
</dbReference>
<evidence type="ECO:0000256" key="6">
    <source>
        <dbReference type="ARBA" id="ARBA00023014"/>
    </source>
</evidence>
<gene>
    <name evidence="9" type="ORF">JWS13_27420</name>
</gene>
<dbReference type="EMBL" id="CP070619">
    <property type="protein sequence ID" value="QSE92098.1"/>
    <property type="molecule type" value="Genomic_DNA"/>
</dbReference>
<reference evidence="9 10" key="2">
    <citation type="journal article" date="2022" name="Arch. Microbiol.">
        <title>Rhodococcus pseudokoreensis sp. nov. isolated from the rhizosphere of young M26 apple rootstocks.</title>
        <authorList>
            <person name="Kampfer P."/>
            <person name="Glaeser S.P."/>
            <person name="Blom J."/>
            <person name="Wolf J."/>
            <person name="Benning S."/>
            <person name="Schloter M."/>
            <person name="Neumann-Schaal M."/>
        </authorList>
    </citation>
    <scope>NUCLEOTIDE SEQUENCE [LARGE SCALE GENOMIC DNA]</scope>
    <source>
        <strain evidence="9 10">R79</strain>
    </source>
</reference>
<keyword evidence="5" id="KW-0408">Iron</keyword>
<keyword evidence="2" id="KW-0001">2Fe-2S</keyword>
<dbReference type="PROSITE" id="PS51296">
    <property type="entry name" value="RIESKE"/>
    <property type="match status" value="1"/>
</dbReference>
<dbReference type="SUPFAM" id="SSF50022">
    <property type="entry name" value="ISP domain"/>
    <property type="match status" value="1"/>
</dbReference>
<keyword evidence="4" id="KW-0560">Oxidoreductase</keyword>
<evidence type="ECO:0000256" key="3">
    <source>
        <dbReference type="ARBA" id="ARBA00022723"/>
    </source>
</evidence>
<feature type="domain" description="Rieske" evidence="8">
    <location>
        <begin position="37"/>
        <end position="143"/>
    </location>
</feature>
<dbReference type="CDD" id="cd03469">
    <property type="entry name" value="Rieske_RO_Alpha_N"/>
    <property type="match status" value="1"/>
</dbReference>
<dbReference type="InterPro" id="IPR015881">
    <property type="entry name" value="ARHD_Rieske_2Fe_2S"/>
</dbReference>
<keyword evidence="3" id="KW-0479">Metal-binding</keyword>
<dbReference type="Gene3D" id="2.102.10.10">
    <property type="entry name" value="Rieske [2Fe-2S] iron-sulphur domain"/>
    <property type="match status" value="1"/>
</dbReference>
<evidence type="ECO:0000259" key="8">
    <source>
        <dbReference type="PROSITE" id="PS51296"/>
    </source>
</evidence>
<dbReference type="InterPro" id="IPR001663">
    <property type="entry name" value="Rng_hydr_dOase-A"/>
</dbReference>
<dbReference type="SUPFAM" id="SSF55961">
    <property type="entry name" value="Bet v1-like"/>
    <property type="match status" value="1"/>
</dbReference>
<dbReference type="PANTHER" id="PTHR43756">
    <property type="entry name" value="CHOLINE MONOOXYGENASE, CHLOROPLASTIC"/>
    <property type="match status" value="1"/>
</dbReference>
<dbReference type="PANTHER" id="PTHR43756:SF5">
    <property type="entry name" value="CHOLINE MONOOXYGENASE, CHLOROPLASTIC"/>
    <property type="match status" value="1"/>
</dbReference>
<comment type="cofactor">
    <cofactor evidence="1">
        <name>Fe cation</name>
        <dbReference type="ChEBI" id="CHEBI:24875"/>
    </cofactor>
</comment>
<organism evidence="9 10">
    <name type="scientific">Rhodococcus pseudokoreensis</name>
    <dbReference type="NCBI Taxonomy" id="2811421"/>
    <lineage>
        <taxon>Bacteria</taxon>
        <taxon>Bacillati</taxon>
        <taxon>Actinomycetota</taxon>
        <taxon>Actinomycetes</taxon>
        <taxon>Mycobacteriales</taxon>
        <taxon>Nocardiaceae</taxon>
        <taxon>Rhodococcus</taxon>
    </lineage>
</organism>
<dbReference type="InterPro" id="IPR015879">
    <property type="entry name" value="Ring_hydroxy_dOase_asu_C_dom"/>
</dbReference>
<dbReference type="Proteomes" id="UP000662986">
    <property type="component" value="Chromosome"/>
</dbReference>
<keyword evidence="6" id="KW-0411">Iron-sulfur</keyword>
<dbReference type="PRINTS" id="PR00090">
    <property type="entry name" value="RNGDIOXGNASE"/>
</dbReference>
<keyword evidence="10" id="KW-1185">Reference proteome</keyword>
<dbReference type="Pfam" id="PF00355">
    <property type="entry name" value="Rieske"/>
    <property type="match status" value="1"/>
</dbReference>
<dbReference type="PROSITE" id="PS00570">
    <property type="entry name" value="RING_HYDROXYL_ALPHA"/>
    <property type="match status" value="1"/>
</dbReference>
<dbReference type="InterPro" id="IPR036922">
    <property type="entry name" value="Rieske_2Fe-2S_sf"/>
</dbReference>
<evidence type="ECO:0000256" key="5">
    <source>
        <dbReference type="ARBA" id="ARBA00023004"/>
    </source>
</evidence>
<reference evidence="9 10" key="1">
    <citation type="journal article" date="2021" name="Microbiol. Resour. Announc.">
        <title>Complete Genome Sequences of Two Rhodococcus sp. Strains with Large and Linear Chromosomes, Isolated from Apple Rhizosphere.</title>
        <authorList>
            <person name="Benning S."/>
            <person name="Brugnone N."/>
            <person name="Siani R."/>
            <person name="Kublik S."/>
            <person name="Schloter M."/>
            <person name="Rad V."/>
        </authorList>
    </citation>
    <scope>NUCLEOTIDE SEQUENCE [LARGE SCALE GENOMIC DNA]</scope>
    <source>
        <strain evidence="9 10">R79</strain>
    </source>
</reference>
<keyword evidence="7" id="KW-0520">NAD</keyword>
<evidence type="ECO:0000256" key="7">
    <source>
        <dbReference type="ARBA" id="ARBA00023027"/>
    </source>
</evidence>
<evidence type="ECO:0000313" key="10">
    <source>
        <dbReference type="Proteomes" id="UP000662986"/>
    </source>
</evidence>
<dbReference type="CDD" id="cd08882">
    <property type="entry name" value="RHO_alpha_C_MupW-like"/>
    <property type="match status" value="1"/>
</dbReference>
<name>A0A974W6D7_9NOCA</name>
<keyword evidence="9" id="KW-0223">Dioxygenase</keyword>
<evidence type="ECO:0000313" key="9">
    <source>
        <dbReference type="EMBL" id="QSE92098.1"/>
    </source>
</evidence>
<dbReference type="InterPro" id="IPR017941">
    <property type="entry name" value="Rieske_2Fe-2S"/>
</dbReference>
<accession>A0A974W6D7</accession>
<evidence type="ECO:0000256" key="2">
    <source>
        <dbReference type="ARBA" id="ARBA00022714"/>
    </source>
</evidence>
<protein>
    <submittedName>
        <fullName evidence="9">Aromatic ring-hydroxylating dioxygenase subunit alpha</fullName>
    </submittedName>
</protein>